<dbReference type="CDD" id="cd18186">
    <property type="entry name" value="BTB_POZ_ZBTB_KLHL-like"/>
    <property type="match status" value="1"/>
</dbReference>
<evidence type="ECO:0000313" key="5">
    <source>
        <dbReference type="EMBL" id="KAJ5076184.1"/>
    </source>
</evidence>
<evidence type="ECO:0000256" key="1">
    <source>
        <dbReference type="ARBA" id="ARBA00022737"/>
    </source>
</evidence>
<proteinExistence type="predicted"/>
<dbReference type="InterPro" id="IPR036770">
    <property type="entry name" value="Ankyrin_rpt-contain_sf"/>
</dbReference>
<keyword evidence="1" id="KW-0677">Repeat</keyword>
<dbReference type="AlphaFoldDB" id="A0A9Q0REY0"/>
<dbReference type="SMART" id="SM00225">
    <property type="entry name" value="BTB"/>
    <property type="match status" value="1"/>
</dbReference>
<dbReference type="Proteomes" id="UP001149090">
    <property type="component" value="Unassembled WGS sequence"/>
</dbReference>
<feature type="repeat" description="ANK" evidence="3">
    <location>
        <begin position="31"/>
        <end position="64"/>
    </location>
</feature>
<feature type="domain" description="BTB" evidence="4">
    <location>
        <begin position="941"/>
        <end position="1007"/>
    </location>
</feature>
<dbReference type="Gene3D" id="1.25.40.20">
    <property type="entry name" value="Ankyrin repeat-containing domain"/>
    <property type="match status" value="4"/>
</dbReference>
<dbReference type="PANTHER" id="PTHR24198">
    <property type="entry name" value="ANKYRIN REPEAT AND PROTEIN KINASE DOMAIN-CONTAINING PROTEIN"/>
    <property type="match status" value="1"/>
</dbReference>
<dbReference type="OrthoDB" id="71307at2759"/>
<protein>
    <submittedName>
        <fullName evidence="5">Ankyrin repeat ph and sec7 domain containing protein secg-related</fullName>
    </submittedName>
</protein>
<dbReference type="InterPro" id="IPR000210">
    <property type="entry name" value="BTB/POZ_dom"/>
</dbReference>
<dbReference type="Pfam" id="PF12796">
    <property type="entry name" value="Ank_2"/>
    <property type="match status" value="5"/>
</dbReference>
<dbReference type="PANTHER" id="PTHR24198:SF165">
    <property type="entry name" value="ANKYRIN REPEAT-CONTAINING PROTEIN-RELATED"/>
    <property type="match status" value="1"/>
</dbReference>
<dbReference type="EMBL" id="JAPDFW010000063">
    <property type="protein sequence ID" value="KAJ5076184.1"/>
    <property type="molecule type" value="Genomic_DNA"/>
</dbReference>
<dbReference type="SUPFAM" id="SSF54695">
    <property type="entry name" value="POZ domain"/>
    <property type="match status" value="1"/>
</dbReference>
<feature type="repeat" description="ANK" evidence="3">
    <location>
        <begin position="458"/>
        <end position="492"/>
    </location>
</feature>
<accession>A0A9Q0REY0</accession>
<evidence type="ECO:0000256" key="2">
    <source>
        <dbReference type="ARBA" id="ARBA00023043"/>
    </source>
</evidence>
<dbReference type="Pfam" id="PF00651">
    <property type="entry name" value="BTB"/>
    <property type="match status" value="1"/>
</dbReference>
<dbReference type="PROSITE" id="PS50097">
    <property type="entry name" value="BTB"/>
    <property type="match status" value="1"/>
</dbReference>
<dbReference type="SUPFAM" id="SSF48403">
    <property type="entry name" value="Ankyrin repeat"/>
    <property type="match status" value="2"/>
</dbReference>
<evidence type="ECO:0000259" key="4">
    <source>
        <dbReference type="PROSITE" id="PS50097"/>
    </source>
</evidence>
<comment type="caution">
    <text evidence="5">The sequence shown here is derived from an EMBL/GenBank/DDBJ whole genome shotgun (WGS) entry which is preliminary data.</text>
</comment>
<reference evidence="5" key="1">
    <citation type="submission" date="2022-10" db="EMBL/GenBank/DDBJ databases">
        <title>Novel sulphate-reducing endosymbionts in the free-living metamonad Anaeramoeba.</title>
        <authorList>
            <person name="Jerlstrom-Hultqvist J."/>
            <person name="Cepicka I."/>
            <person name="Gallot-Lavallee L."/>
            <person name="Salas-Leiva D."/>
            <person name="Curtis B.A."/>
            <person name="Zahonova K."/>
            <person name="Pipaliya S."/>
            <person name="Dacks J."/>
            <person name="Roger A.J."/>
        </authorList>
    </citation>
    <scope>NUCLEOTIDE SEQUENCE</scope>
    <source>
        <strain evidence="5">BMAN</strain>
    </source>
</reference>
<feature type="repeat" description="ANK" evidence="3">
    <location>
        <begin position="202"/>
        <end position="235"/>
    </location>
</feature>
<feature type="repeat" description="ANK" evidence="3">
    <location>
        <begin position="631"/>
        <end position="664"/>
    </location>
</feature>
<gene>
    <name evidence="5" type="ORF">M0811_07048</name>
</gene>
<dbReference type="InterPro" id="IPR002110">
    <property type="entry name" value="Ankyrin_rpt"/>
</dbReference>
<name>A0A9Q0REY0_ANAIG</name>
<dbReference type="PROSITE" id="PS50088">
    <property type="entry name" value="ANK_REPEAT"/>
    <property type="match status" value="10"/>
</dbReference>
<evidence type="ECO:0000313" key="6">
    <source>
        <dbReference type="Proteomes" id="UP001149090"/>
    </source>
</evidence>
<feature type="repeat" description="ANK" evidence="3">
    <location>
        <begin position="100"/>
        <end position="133"/>
    </location>
</feature>
<evidence type="ECO:0000256" key="3">
    <source>
        <dbReference type="PROSITE-ProRule" id="PRU00023"/>
    </source>
</evidence>
<dbReference type="SMART" id="SM00248">
    <property type="entry name" value="ANK"/>
    <property type="match status" value="20"/>
</dbReference>
<keyword evidence="2 3" id="KW-0040">ANK repeat</keyword>
<dbReference type="Gene3D" id="3.30.710.10">
    <property type="entry name" value="Potassium Channel Kv1.1, Chain A"/>
    <property type="match status" value="1"/>
</dbReference>
<feature type="repeat" description="ANK" evidence="3">
    <location>
        <begin position="422"/>
        <end position="457"/>
    </location>
</feature>
<dbReference type="PROSITE" id="PS50297">
    <property type="entry name" value="ANK_REP_REGION"/>
    <property type="match status" value="7"/>
</dbReference>
<dbReference type="InterPro" id="IPR011333">
    <property type="entry name" value="SKP1/BTB/POZ_sf"/>
</dbReference>
<feature type="repeat" description="ANK" evidence="3">
    <location>
        <begin position="271"/>
        <end position="304"/>
    </location>
</feature>
<keyword evidence="6" id="KW-1185">Reference proteome</keyword>
<sequence>MNQIVDLIKLNDLANLRKITNKNFFLKTNKNKQTFLHQALIFKSQKETIQFLLEKGINVNSKDVAQLTPLHVACQENCGIEIITILLDNKADVNATEKWKKRTPLHLACMNGSDSKIITELVNRGANIEAADFDNQSAIHYALLTANNPKEMIKMLWFDSVKLNTENQALIHLVMMKKQADPKIPKFIIKKQKHLINAQDMHLRTPLHYAMENSEQMEAISALLSSGARIDMTDGSFNTSLIFLLKSGKIRDPKIILSCISKRHINMANKQHMCALHYAILNSYSVEIIEMLLENGAKLDIPGPKNKTPLFFAIEKNQIDTIEFFLSKKGNEINVIESEKGLTPLMFALDMRSPLAVVFSLIDHPDLDLKIKNKFNQSVIHFACLFGSPENVVKILKKIIEKISIQNQDSADQININSVDVDGNTPLHLLCSQAIPSSELVSLLLDGIGVDVNARNNQNQTALHYACANTFADSSTIRALVESGADVAAVNNFKQYPLHLALRTSRDIAVLKSLISKKIDPDLEDSFRQSLIVYALGSENPIDALQLIISIGADVNSCVVNKQSPAHFAVLRKNNDLEILRILDAHKANFLLTNSQGKTPLMVAIMNGARWETVDYLAEVEPKSICLEDTDENTALHLACQFNHKFQIIDSLIKKGSNVKKANREGWTPLHYAVFHDADIAVIDLLLANDADPNMRTKEGYNCIHLCFQAKLYSSPQILETLLKNGAHVNDADSYKNTPLLFACDVGAPTSFVKILLDFGADINIRNKFDQSPLSIVLATTNVSLVKLLLSYDPDTTGFGEQTLGSYFSDLFKSFYSVNQDFLRFFNRKEFSDLSIKCIDGIVPAHSQFLALRLFDNSVDARQKVAQLTTIFSQSKIAEITSFLQFVYSGIFDFSDPLFEQKIGNFLKKIHILPEIWIPKKRGRRGLLADLSALQQDSKSFDFKVIVADTAIEIHKIVLAARSDLFRSMFLCVEDDSNQVHEYSGKSLQAMQLLFSFFYLDEIDPVASFDVISELIESADFFQLNENSSLVWKLKDFLWRIKKPNQEELKKD</sequence>
<organism evidence="5 6">
    <name type="scientific">Anaeramoeba ignava</name>
    <name type="common">Anaerobic marine amoeba</name>
    <dbReference type="NCBI Taxonomy" id="1746090"/>
    <lineage>
        <taxon>Eukaryota</taxon>
        <taxon>Metamonada</taxon>
        <taxon>Anaeramoebidae</taxon>
        <taxon>Anaeramoeba</taxon>
    </lineage>
</organism>
<dbReference type="Pfam" id="PF00023">
    <property type="entry name" value="Ank"/>
    <property type="match status" value="1"/>
</dbReference>
<feature type="repeat" description="ANK" evidence="3">
    <location>
        <begin position="665"/>
        <end position="698"/>
    </location>
</feature>
<feature type="repeat" description="ANK" evidence="3">
    <location>
        <begin position="65"/>
        <end position="98"/>
    </location>
</feature>
<feature type="repeat" description="ANK" evidence="3">
    <location>
        <begin position="735"/>
        <end position="768"/>
    </location>
</feature>